<dbReference type="PANTHER" id="PTHR43792:SF8">
    <property type="entry name" value="[RIBOSOMAL PROTEIN US5]-ALANINE N-ACETYLTRANSFERASE"/>
    <property type="match status" value="1"/>
</dbReference>
<dbReference type="PANTHER" id="PTHR43792">
    <property type="entry name" value="GNAT FAMILY, PUTATIVE (AFU_ORTHOLOGUE AFUA_3G00765)-RELATED-RELATED"/>
    <property type="match status" value="1"/>
</dbReference>
<dbReference type="EMBL" id="SCWE01000002">
    <property type="protein sequence ID" value="TDM01736.1"/>
    <property type="molecule type" value="Genomic_DNA"/>
</dbReference>
<dbReference type="GO" id="GO:0005737">
    <property type="term" value="C:cytoplasm"/>
    <property type="evidence" value="ECO:0007669"/>
    <property type="project" value="TreeGrafter"/>
</dbReference>
<evidence type="ECO:0000313" key="6">
    <source>
        <dbReference type="Proteomes" id="UP000295328"/>
    </source>
</evidence>
<reference evidence="5 6" key="1">
    <citation type="submission" date="2019-01" db="EMBL/GenBank/DDBJ databases">
        <title>Draft genome sequences of the type strains of six Macrococcus species.</title>
        <authorList>
            <person name="Mazhar S."/>
            <person name="Altermann E."/>
            <person name="Hill C."/>
            <person name="Mcauliffe O."/>
        </authorList>
    </citation>
    <scope>NUCLEOTIDE SEQUENCE [LARGE SCALE GENOMIC DNA]</scope>
    <source>
        <strain evidence="5 6">CCM4809</strain>
    </source>
</reference>
<name>A0A4R6BJH4_9STAP</name>
<comment type="caution">
    <text evidence="5">The sequence shown here is derived from an EMBL/GenBank/DDBJ whole genome shotgun (WGS) entry which is preliminary data.</text>
</comment>
<dbReference type="OrthoDB" id="9798081at2"/>
<dbReference type="GO" id="GO:0008999">
    <property type="term" value="F:protein-N-terminal-alanine acetyltransferase activity"/>
    <property type="evidence" value="ECO:0007669"/>
    <property type="project" value="TreeGrafter"/>
</dbReference>
<protein>
    <submittedName>
        <fullName evidence="5">N-acetyltransferase</fullName>
    </submittedName>
</protein>
<dbReference type="InterPro" id="IPR016181">
    <property type="entry name" value="Acyl_CoA_acyltransferase"/>
</dbReference>
<dbReference type="PROSITE" id="PS51186">
    <property type="entry name" value="GNAT"/>
    <property type="match status" value="1"/>
</dbReference>
<keyword evidence="2" id="KW-0012">Acyltransferase</keyword>
<dbReference type="Gene3D" id="3.40.630.30">
    <property type="match status" value="1"/>
</dbReference>
<dbReference type="InterPro" id="IPR051531">
    <property type="entry name" value="N-acetyltransferase"/>
</dbReference>
<keyword evidence="6" id="KW-1185">Reference proteome</keyword>
<comment type="similarity">
    <text evidence="3">Belongs to the acetyltransferase family. RimJ subfamily.</text>
</comment>
<dbReference type="InterPro" id="IPR000182">
    <property type="entry name" value="GNAT_dom"/>
</dbReference>
<evidence type="ECO:0000256" key="3">
    <source>
        <dbReference type="ARBA" id="ARBA00038502"/>
    </source>
</evidence>
<dbReference type="Proteomes" id="UP000295328">
    <property type="component" value="Unassembled WGS sequence"/>
</dbReference>
<gene>
    <name evidence="5" type="ORF">ERX37_05855</name>
</gene>
<evidence type="ECO:0000256" key="2">
    <source>
        <dbReference type="ARBA" id="ARBA00023315"/>
    </source>
</evidence>
<evidence type="ECO:0000259" key="4">
    <source>
        <dbReference type="PROSITE" id="PS51186"/>
    </source>
</evidence>
<keyword evidence="1 5" id="KW-0808">Transferase</keyword>
<sequence>MKINYLNLCIETERLIIRPLELMDFDAFQHSFASRNPKQNEFDSDDIDVSHYTPETFSEVIQTFTQLAESDESYIFSIFLKTTGELLGKVEFSTLCRELTGDINWGVLGYIIHNQHWGHGYGSEAVRAAIPFAMQHLHYHRIEAHITPTNTRSIKVAEHVELKYECTRERFIREDDQWIDKCIYSITAP</sequence>
<dbReference type="RefSeq" id="WP_133429753.1">
    <property type="nucleotide sequence ID" value="NZ_BMCC01000003.1"/>
</dbReference>
<evidence type="ECO:0000313" key="5">
    <source>
        <dbReference type="EMBL" id="TDM01736.1"/>
    </source>
</evidence>
<proteinExistence type="inferred from homology"/>
<dbReference type="SUPFAM" id="SSF55729">
    <property type="entry name" value="Acyl-CoA N-acyltransferases (Nat)"/>
    <property type="match status" value="1"/>
</dbReference>
<dbReference type="AlphaFoldDB" id="A0A4R6BJH4"/>
<dbReference type="Pfam" id="PF13302">
    <property type="entry name" value="Acetyltransf_3"/>
    <property type="match status" value="1"/>
</dbReference>
<organism evidence="5 6">
    <name type="scientific">Macrococcus hajekii</name>
    <dbReference type="NCBI Taxonomy" id="198482"/>
    <lineage>
        <taxon>Bacteria</taxon>
        <taxon>Bacillati</taxon>
        <taxon>Bacillota</taxon>
        <taxon>Bacilli</taxon>
        <taxon>Bacillales</taxon>
        <taxon>Staphylococcaceae</taxon>
        <taxon>Macrococcus</taxon>
    </lineage>
</organism>
<accession>A0A4R6BJH4</accession>
<evidence type="ECO:0000256" key="1">
    <source>
        <dbReference type="ARBA" id="ARBA00022679"/>
    </source>
</evidence>
<feature type="domain" description="N-acetyltransferase" evidence="4">
    <location>
        <begin position="15"/>
        <end position="189"/>
    </location>
</feature>